<protein>
    <submittedName>
        <fullName evidence="2">Uncharacterized protein</fullName>
    </submittedName>
</protein>
<evidence type="ECO:0000313" key="3">
    <source>
        <dbReference type="Proteomes" id="UP001352852"/>
    </source>
</evidence>
<dbReference type="Proteomes" id="UP001352852">
    <property type="component" value="Unassembled WGS sequence"/>
</dbReference>
<sequence length="133" mass="15199">MHPVNSEDRSCRTPSVSAVLLLLQNKNSSPKLIFNVHHHHTYPSSCWRRRKTLCFSCFSLSHLHLIKVRWEKLNIKTIGALFSSLLVPLILHGFINVAAPGVSLRHFVTITITHTHTLWPDIDALVHTRKSRP</sequence>
<comment type="caution">
    <text evidence="2">The sequence shown here is derived from an EMBL/GenBank/DDBJ whole genome shotgun (WGS) entry which is preliminary data.</text>
</comment>
<evidence type="ECO:0000313" key="2">
    <source>
        <dbReference type="EMBL" id="MED6265020.1"/>
    </source>
</evidence>
<organism evidence="2 3">
    <name type="scientific">Characodon lateralis</name>
    <dbReference type="NCBI Taxonomy" id="208331"/>
    <lineage>
        <taxon>Eukaryota</taxon>
        <taxon>Metazoa</taxon>
        <taxon>Chordata</taxon>
        <taxon>Craniata</taxon>
        <taxon>Vertebrata</taxon>
        <taxon>Euteleostomi</taxon>
        <taxon>Actinopterygii</taxon>
        <taxon>Neopterygii</taxon>
        <taxon>Teleostei</taxon>
        <taxon>Neoteleostei</taxon>
        <taxon>Acanthomorphata</taxon>
        <taxon>Ovalentaria</taxon>
        <taxon>Atherinomorphae</taxon>
        <taxon>Cyprinodontiformes</taxon>
        <taxon>Goodeidae</taxon>
        <taxon>Characodon</taxon>
    </lineage>
</organism>
<evidence type="ECO:0000256" key="1">
    <source>
        <dbReference type="SAM" id="Phobius"/>
    </source>
</evidence>
<reference evidence="2 3" key="1">
    <citation type="submission" date="2021-06" db="EMBL/GenBank/DDBJ databases">
        <authorList>
            <person name="Palmer J.M."/>
        </authorList>
    </citation>
    <scope>NUCLEOTIDE SEQUENCE [LARGE SCALE GENOMIC DNA]</scope>
    <source>
        <strain evidence="2 3">CL_MEX2019</strain>
        <tissue evidence="2">Muscle</tissue>
    </source>
</reference>
<keyword evidence="1" id="KW-0812">Transmembrane</keyword>
<keyword evidence="1" id="KW-0472">Membrane</keyword>
<dbReference type="EMBL" id="JAHUTJ010002049">
    <property type="protein sequence ID" value="MED6265020.1"/>
    <property type="molecule type" value="Genomic_DNA"/>
</dbReference>
<keyword evidence="3" id="KW-1185">Reference proteome</keyword>
<accession>A0ABU7CT22</accession>
<gene>
    <name evidence="2" type="ORF">CHARACLAT_021171</name>
</gene>
<proteinExistence type="predicted"/>
<name>A0ABU7CT22_9TELE</name>
<feature type="transmembrane region" description="Helical" evidence="1">
    <location>
        <begin position="73"/>
        <end position="95"/>
    </location>
</feature>
<keyword evidence="1" id="KW-1133">Transmembrane helix</keyword>